<accession>A0A4D6H0F7</accession>
<sequence length="89" mass="9720">MFCVRPEAMHLLDDDESDGATRNRPASGVVTNVFDATVSGAEFLGDSTRAYLRWNGRELTVRTTDPPVGEVRVGFAATAAHVLERVDVR</sequence>
<comment type="subcellular location">
    <subcellularLocation>
        <location evidence="1">Cell membrane</location>
        <topology evidence="1">Peripheral membrane protein</topology>
    </subcellularLocation>
</comment>
<evidence type="ECO:0000313" key="3">
    <source>
        <dbReference type="EMBL" id="QCC46267.1"/>
    </source>
</evidence>
<feature type="domain" description="Transport-associated OB type 2" evidence="2">
    <location>
        <begin position="3"/>
        <end position="83"/>
    </location>
</feature>
<dbReference type="InterPro" id="IPR013611">
    <property type="entry name" value="Transp-assoc_OB_typ2"/>
</dbReference>
<protein>
    <submittedName>
        <fullName evidence="3">TOBE domain-containing protein</fullName>
    </submittedName>
</protein>
<dbReference type="Proteomes" id="UP000296733">
    <property type="component" value="Chromosome"/>
</dbReference>
<name>A0A4D6H0F7_9EURY</name>
<dbReference type="EMBL" id="CP031311">
    <property type="protein sequence ID" value="QCC46267.1"/>
    <property type="molecule type" value="Genomic_DNA"/>
</dbReference>
<reference evidence="3 4" key="1">
    <citation type="journal article" date="2019" name="Nat. Commun.">
        <title>A new type of DNA phosphorothioation-based antiviral system in archaea.</title>
        <authorList>
            <person name="Xiong L."/>
            <person name="Liu S."/>
            <person name="Chen S."/>
            <person name="Xiao Y."/>
            <person name="Zhu B."/>
            <person name="Gao Y."/>
            <person name="Zhang Y."/>
            <person name="Chen B."/>
            <person name="Luo J."/>
            <person name="Deng Z."/>
            <person name="Chen X."/>
            <person name="Wang L."/>
            <person name="Chen S."/>
        </authorList>
    </citation>
    <scope>NUCLEOTIDE SEQUENCE [LARGE SCALE GENOMIC DNA]</scope>
    <source>
        <strain evidence="3 4">CGMCC 1.10331</strain>
    </source>
</reference>
<dbReference type="GO" id="GO:0022857">
    <property type="term" value="F:transmembrane transporter activity"/>
    <property type="evidence" value="ECO:0007669"/>
    <property type="project" value="InterPro"/>
</dbReference>
<evidence type="ECO:0000313" key="4">
    <source>
        <dbReference type="Proteomes" id="UP000296733"/>
    </source>
</evidence>
<dbReference type="InterPro" id="IPR008995">
    <property type="entry name" value="Mo/tungstate-bd_C_term_dom"/>
</dbReference>
<evidence type="ECO:0000256" key="1">
    <source>
        <dbReference type="ARBA" id="ARBA00004202"/>
    </source>
</evidence>
<organism evidence="3 4">
    <name type="scientific">Halobellus limi</name>
    <dbReference type="NCBI Taxonomy" id="699433"/>
    <lineage>
        <taxon>Archaea</taxon>
        <taxon>Methanobacteriati</taxon>
        <taxon>Methanobacteriota</taxon>
        <taxon>Stenosarchaea group</taxon>
        <taxon>Halobacteria</taxon>
        <taxon>Halobacteriales</taxon>
        <taxon>Haloferacaceae</taxon>
        <taxon>Halobellus</taxon>
    </lineage>
</organism>
<dbReference type="Pfam" id="PF08402">
    <property type="entry name" value="TOBE_2"/>
    <property type="match status" value="1"/>
</dbReference>
<dbReference type="AlphaFoldDB" id="A0A4D6H0F7"/>
<evidence type="ECO:0000259" key="2">
    <source>
        <dbReference type="Pfam" id="PF08402"/>
    </source>
</evidence>
<dbReference type="OrthoDB" id="386640at2157"/>
<dbReference type="GO" id="GO:0005524">
    <property type="term" value="F:ATP binding"/>
    <property type="evidence" value="ECO:0007669"/>
    <property type="project" value="InterPro"/>
</dbReference>
<dbReference type="KEGG" id="hlm:DV707_00405"/>
<dbReference type="GO" id="GO:0043190">
    <property type="term" value="C:ATP-binding cassette (ABC) transporter complex"/>
    <property type="evidence" value="ECO:0007669"/>
    <property type="project" value="InterPro"/>
</dbReference>
<dbReference type="SUPFAM" id="SSF50331">
    <property type="entry name" value="MOP-like"/>
    <property type="match status" value="1"/>
</dbReference>
<proteinExistence type="predicted"/>
<gene>
    <name evidence="3" type="ORF">DV707_00405</name>
</gene>